<evidence type="ECO:0000313" key="2">
    <source>
        <dbReference type="Proteomes" id="UP000003932"/>
    </source>
</evidence>
<dbReference type="AlphaFoldDB" id="J7GYI3"/>
<dbReference type="Gene3D" id="3.30.190.20">
    <property type="match status" value="1"/>
</dbReference>
<dbReference type="HOGENOM" id="CLU_1432145_0_0_6"/>
<dbReference type="KEGG" id="cru:A33U_0201"/>
<proteinExistence type="predicted"/>
<keyword evidence="1" id="KW-0689">Ribosomal protein</keyword>
<organism evidence="1 2">
    <name type="scientific">Candidatus Carsonella ruddii CE isolate Thao2000</name>
    <dbReference type="NCBI Taxonomy" id="1202536"/>
    <lineage>
        <taxon>Bacteria</taxon>
        <taxon>Pseudomonadati</taxon>
        <taxon>Pseudomonadota</taxon>
        <taxon>Gammaproteobacteria</taxon>
        <taxon>Oceanospirillales</taxon>
        <taxon>Halomonadaceae</taxon>
        <taxon>Zymobacter group</taxon>
        <taxon>Candidatus Carsonella</taxon>
    </lineage>
</organism>
<evidence type="ECO:0000313" key="1">
    <source>
        <dbReference type="EMBL" id="AFP83648.1"/>
    </source>
</evidence>
<accession>J7GYI3</accession>
<dbReference type="STRING" id="1202536.A33U_0201"/>
<dbReference type="GO" id="GO:0005840">
    <property type="term" value="C:ribosome"/>
    <property type="evidence" value="ECO:0007669"/>
    <property type="project" value="UniProtKB-KW"/>
</dbReference>
<dbReference type="PATRIC" id="fig|1202536.3.peg.173"/>
<dbReference type="InterPro" id="IPR023674">
    <property type="entry name" value="Ribosomal_uL1-like"/>
</dbReference>
<gene>
    <name evidence="1" type="primary">rplA</name>
    <name evidence="1" type="ORF">A33U_0201</name>
</gene>
<dbReference type="EMBL" id="CP003541">
    <property type="protein sequence ID" value="AFP83648.1"/>
    <property type="molecule type" value="Genomic_DNA"/>
</dbReference>
<dbReference type="SUPFAM" id="SSF56808">
    <property type="entry name" value="Ribosomal protein L1"/>
    <property type="match status" value="1"/>
</dbReference>
<sequence length="189" mass="22947">MVYIMNNIENFLFFLNNKKKNFSESIDLNIKIINKNKKSFFFYLNYLYSVNEMNKILLISNKFNKNNNIYIGILYLKKFLENKIYFEKIISSEKNKVLLNNFNNYKILKKNIINNYDLFLNDYFSKKKKIIINKNFINIQLARTNFTKDMIIKNYNFIINNIKKILFNNNIYIEKIYISSTMSKSFLIK</sequence>
<keyword evidence="1" id="KW-0687">Ribonucleoprotein</keyword>
<protein>
    <submittedName>
        <fullName evidence="1">Putative ribosomal protein L1</fullName>
    </submittedName>
</protein>
<reference evidence="1 2" key="1">
    <citation type="journal article" date="2012" name="Mol. Biol. Evol.">
        <title>Genome reduction and co-evolution between the primary and secondary bacterial symbionts of psyllids.</title>
        <authorList>
            <person name="Sloan D.B."/>
            <person name="Moran N.A."/>
        </authorList>
    </citation>
    <scope>NUCLEOTIDE SEQUENCE [LARGE SCALE GENOMIC DNA]</scope>
    <source>
        <strain evidence="1 2">CE</strain>
    </source>
</reference>
<name>J7GYI3_CARRU</name>
<dbReference type="Proteomes" id="UP000003932">
    <property type="component" value="Chromosome"/>
</dbReference>